<keyword evidence="2" id="KW-1185">Reference proteome</keyword>
<comment type="caution">
    <text evidence="1">The sequence shown here is derived from an EMBL/GenBank/DDBJ whole genome shotgun (WGS) entry which is preliminary data.</text>
</comment>
<proteinExistence type="predicted"/>
<evidence type="ECO:0000313" key="1">
    <source>
        <dbReference type="EMBL" id="KAK4721574.1"/>
    </source>
</evidence>
<name>A0AAV9L8B1_9SOLN</name>
<accession>A0AAV9L8B1</accession>
<dbReference type="PANTHER" id="PTHR34222">
    <property type="entry name" value="GAG_PRE-INTEGRS DOMAIN-CONTAINING PROTEIN"/>
    <property type="match status" value="1"/>
</dbReference>
<dbReference type="AlphaFoldDB" id="A0AAV9L8B1"/>
<reference evidence="1 2" key="1">
    <citation type="submission" date="2023-10" db="EMBL/GenBank/DDBJ databases">
        <title>Genome-Wide Identification Analysis in wild type Solanum Pinnatisectum Reveals Some Genes Defensing Phytophthora Infestans.</title>
        <authorList>
            <person name="Sun C."/>
        </authorList>
    </citation>
    <scope>NUCLEOTIDE SEQUENCE [LARGE SCALE GENOMIC DNA]</scope>
    <source>
        <strain evidence="1">LQN</strain>
        <tissue evidence="1">Leaf</tissue>
    </source>
</reference>
<dbReference type="Proteomes" id="UP001311915">
    <property type="component" value="Unassembled WGS sequence"/>
</dbReference>
<dbReference type="EMBL" id="JAWPEI010000007">
    <property type="protein sequence ID" value="KAK4721574.1"/>
    <property type="molecule type" value="Genomic_DNA"/>
</dbReference>
<dbReference type="PANTHER" id="PTHR34222:SF33">
    <property type="entry name" value="RETROTRANSPOSON GAG DOMAIN-CONTAINING PROTEIN"/>
    <property type="match status" value="1"/>
</dbReference>
<protein>
    <submittedName>
        <fullName evidence="1">Uncharacterized protein</fullName>
    </submittedName>
</protein>
<evidence type="ECO:0000313" key="2">
    <source>
        <dbReference type="Proteomes" id="UP001311915"/>
    </source>
</evidence>
<gene>
    <name evidence="1" type="ORF">R3W88_011807</name>
</gene>
<organism evidence="1 2">
    <name type="scientific">Solanum pinnatisectum</name>
    <name type="common">tansyleaf nightshade</name>
    <dbReference type="NCBI Taxonomy" id="50273"/>
    <lineage>
        <taxon>Eukaryota</taxon>
        <taxon>Viridiplantae</taxon>
        <taxon>Streptophyta</taxon>
        <taxon>Embryophyta</taxon>
        <taxon>Tracheophyta</taxon>
        <taxon>Spermatophyta</taxon>
        <taxon>Magnoliopsida</taxon>
        <taxon>eudicotyledons</taxon>
        <taxon>Gunneridae</taxon>
        <taxon>Pentapetalae</taxon>
        <taxon>asterids</taxon>
        <taxon>lamiids</taxon>
        <taxon>Solanales</taxon>
        <taxon>Solanaceae</taxon>
        <taxon>Solanoideae</taxon>
        <taxon>Solaneae</taxon>
        <taxon>Solanum</taxon>
    </lineage>
</organism>
<sequence>MVPTSFTSDPIIESSPSTHSARNNVIDATHLYYIHPSDYPRMILVSIVFDRKSYGGWRRVTNGEKLFQLQMELNVVVQCNSSISDYFTKIKICVCDCGAKAKLLKFHQDGRLLQFLTSLNESFVGVRSNIFFNEKSIILMSIQRALHLLYPSFKPPKGSVKSKKNSSTSAYCKKLGHSIDKCYIIHGFSPDFKFTKEKRFQTLADNAYHAVEEVDQGGSGFSNGKTLTQENIAEFLQLLQQLKLG</sequence>